<evidence type="ECO:0000313" key="2">
    <source>
        <dbReference type="EMBL" id="GJT78440.1"/>
    </source>
</evidence>
<keyword evidence="3" id="KW-1185">Reference proteome</keyword>
<comment type="caution">
    <text evidence="2">The sequence shown here is derived from an EMBL/GenBank/DDBJ whole genome shotgun (WGS) entry which is preliminary data.</text>
</comment>
<evidence type="ECO:0000313" key="3">
    <source>
        <dbReference type="Proteomes" id="UP001151760"/>
    </source>
</evidence>
<sequence>MSVVRLQTCLTEILGFLEKFVGGFEQDIDDEDEEDKEDEEGDGEDGGTDQGDVVKVGMRIIRIRCVFELRFKNGGDIVKLVNHLVSKWIVGRCVVRLQTCLTEILGFLGKFVGGFEQDIDDEDEEDKEDAECDV</sequence>
<dbReference type="EMBL" id="BQNB010018802">
    <property type="protein sequence ID" value="GJT78440.1"/>
    <property type="molecule type" value="Genomic_DNA"/>
</dbReference>
<evidence type="ECO:0000256" key="1">
    <source>
        <dbReference type="SAM" id="MobiDB-lite"/>
    </source>
</evidence>
<reference evidence="2" key="2">
    <citation type="submission" date="2022-01" db="EMBL/GenBank/DDBJ databases">
        <authorList>
            <person name="Yamashiro T."/>
            <person name="Shiraishi A."/>
            <person name="Satake H."/>
            <person name="Nakayama K."/>
        </authorList>
    </citation>
    <scope>NUCLEOTIDE SEQUENCE</scope>
</reference>
<proteinExistence type="predicted"/>
<organism evidence="2 3">
    <name type="scientific">Tanacetum coccineum</name>
    <dbReference type="NCBI Taxonomy" id="301880"/>
    <lineage>
        <taxon>Eukaryota</taxon>
        <taxon>Viridiplantae</taxon>
        <taxon>Streptophyta</taxon>
        <taxon>Embryophyta</taxon>
        <taxon>Tracheophyta</taxon>
        <taxon>Spermatophyta</taxon>
        <taxon>Magnoliopsida</taxon>
        <taxon>eudicotyledons</taxon>
        <taxon>Gunneridae</taxon>
        <taxon>Pentapetalae</taxon>
        <taxon>asterids</taxon>
        <taxon>campanulids</taxon>
        <taxon>Asterales</taxon>
        <taxon>Asteraceae</taxon>
        <taxon>Asteroideae</taxon>
        <taxon>Anthemideae</taxon>
        <taxon>Anthemidinae</taxon>
        <taxon>Tanacetum</taxon>
    </lineage>
</organism>
<name>A0ABQ5GS37_9ASTR</name>
<dbReference type="Proteomes" id="UP001151760">
    <property type="component" value="Unassembled WGS sequence"/>
</dbReference>
<reference evidence="2" key="1">
    <citation type="journal article" date="2022" name="Int. J. Mol. Sci.">
        <title>Draft Genome of Tanacetum Coccineum: Genomic Comparison of Closely Related Tanacetum-Family Plants.</title>
        <authorList>
            <person name="Yamashiro T."/>
            <person name="Shiraishi A."/>
            <person name="Nakayama K."/>
            <person name="Satake H."/>
        </authorList>
    </citation>
    <scope>NUCLEOTIDE SEQUENCE</scope>
</reference>
<accession>A0ABQ5GS37</accession>
<protein>
    <submittedName>
        <fullName evidence="2">Uncharacterized protein</fullName>
    </submittedName>
</protein>
<feature type="compositionally biased region" description="Acidic residues" evidence="1">
    <location>
        <begin position="28"/>
        <end position="47"/>
    </location>
</feature>
<gene>
    <name evidence="2" type="ORF">Tco_1045165</name>
</gene>
<feature type="region of interest" description="Disordered" evidence="1">
    <location>
        <begin position="28"/>
        <end position="51"/>
    </location>
</feature>